<dbReference type="GO" id="GO:0055085">
    <property type="term" value="P:transmembrane transport"/>
    <property type="evidence" value="ECO:0007669"/>
    <property type="project" value="InterPro"/>
</dbReference>
<evidence type="ECO:0000259" key="1">
    <source>
        <dbReference type="PROSITE" id="PS52015"/>
    </source>
</evidence>
<proteinExistence type="predicted"/>
<gene>
    <name evidence="2" type="ORF">SAMN05444266_105512</name>
</gene>
<evidence type="ECO:0000313" key="2">
    <source>
        <dbReference type="EMBL" id="SHL93122.1"/>
    </source>
</evidence>
<dbReference type="Pfam" id="PF03544">
    <property type="entry name" value="TonB_C"/>
    <property type="match status" value="1"/>
</dbReference>
<dbReference type="Gene3D" id="3.30.2420.10">
    <property type="entry name" value="TonB"/>
    <property type="match status" value="1"/>
</dbReference>
<dbReference type="AlphaFoldDB" id="A0A1M7EMS6"/>
<keyword evidence="3" id="KW-1185">Reference proteome</keyword>
<dbReference type="OrthoDB" id="1522859at2"/>
<dbReference type="EMBL" id="FRBL01000005">
    <property type="protein sequence ID" value="SHL93122.1"/>
    <property type="molecule type" value="Genomic_DNA"/>
</dbReference>
<sequence length="175" mass="19616">MRYLLVPMLLGVISVVIDISLLSAQTKLLPRDNAAIHLYFNKHTSSYPRALQDARIPGTVHASYTIQPDGTVSDIILKSDAFPEVFEPEILRVIKSMKFVAGKMEIKQKDFLFRLEENWDPKPALQSDPDGPIVLINYKPIICTRIIRDTVVSSAKPLKTPAVRPLSSSVIVQTY</sequence>
<dbReference type="PROSITE" id="PS52015">
    <property type="entry name" value="TONB_CTD"/>
    <property type="match status" value="1"/>
</dbReference>
<dbReference type="RefSeq" id="WP_083550077.1">
    <property type="nucleotide sequence ID" value="NZ_FRBL01000005.1"/>
</dbReference>
<accession>A0A1M7EMS6</accession>
<feature type="domain" description="TonB C-terminal" evidence="1">
    <location>
        <begin position="32"/>
        <end position="126"/>
    </location>
</feature>
<dbReference type="Proteomes" id="UP000184420">
    <property type="component" value="Unassembled WGS sequence"/>
</dbReference>
<dbReference type="InterPro" id="IPR037682">
    <property type="entry name" value="TonB_C"/>
</dbReference>
<reference evidence="2 3" key="1">
    <citation type="submission" date="2016-11" db="EMBL/GenBank/DDBJ databases">
        <authorList>
            <person name="Jaros S."/>
            <person name="Januszkiewicz K."/>
            <person name="Wedrychowicz H."/>
        </authorList>
    </citation>
    <scope>NUCLEOTIDE SEQUENCE [LARGE SCALE GENOMIC DNA]</scope>
    <source>
        <strain evidence="2 3">DSM 27406</strain>
    </source>
</reference>
<dbReference type="SUPFAM" id="SSF74653">
    <property type="entry name" value="TolA/TonB C-terminal domain"/>
    <property type="match status" value="1"/>
</dbReference>
<protein>
    <submittedName>
        <fullName evidence="2">TonB protein C-terminal</fullName>
    </submittedName>
</protein>
<name>A0A1M7EMS6_9BACT</name>
<evidence type="ECO:0000313" key="3">
    <source>
        <dbReference type="Proteomes" id="UP000184420"/>
    </source>
</evidence>
<organism evidence="2 3">
    <name type="scientific">Chitinophaga jiangningensis</name>
    <dbReference type="NCBI Taxonomy" id="1419482"/>
    <lineage>
        <taxon>Bacteria</taxon>
        <taxon>Pseudomonadati</taxon>
        <taxon>Bacteroidota</taxon>
        <taxon>Chitinophagia</taxon>
        <taxon>Chitinophagales</taxon>
        <taxon>Chitinophagaceae</taxon>
        <taxon>Chitinophaga</taxon>
    </lineage>
</organism>